<dbReference type="SMART" id="SM00293">
    <property type="entry name" value="PWWP"/>
    <property type="match status" value="1"/>
</dbReference>
<dbReference type="Gene3D" id="2.30.30.140">
    <property type="match status" value="1"/>
</dbReference>
<dbReference type="EMBL" id="RSCE01000007">
    <property type="protein sequence ID" value="RSH81222.1"/>
    <property type="molecule type" value="Genomic_DNA"/>
</dbReference>
<evidence type="ECO:0000256" key="1">
    <source>
        <dbReference type="SAM" id="MobiDB-lite"/>
    </source>
</evidence>
<evidence type="ECO:0000313" key="4">
    <source>
        <dbReference type="Proteomes" id="UP000279236"/>
    </source>
</evidence>
<proteinExistence type="predicted"/>
<feature type="compositionally biased region" description="Acidic residues" evidence="1">
    <location>
        <begin position="157"/>
        <end position="173"/>
    </location>
</feature>
<accession>A0A427XQQ3</accession>
<reference evidence="3 4" key="1">
    <citation type="submission" date="2018-11" db="EMBL/GenBank/DDBJ databases">
        <title>Genome sequence of Apiotrichum porosum DSM 27194.</title>
        <authorList>
            <person name="Aliyu H."/>
            <person name="Gorte O."/>
            <person name="Ochsenreither K."/>
        </authorList>
    </citation>
    <scope>NUCLEOTIDE SEQUENCE [LARGE SCALE GENOMIC DNA]</scope>
    <source>
        <strain evidence="3 4">DSM 27194</strain>
    </source>
</reference>
<dbReference type="PROSITE" id="PS50812">
    <property type="entry name" value="PWWP"/>
    <property type="match status" value="1"/>
</dbReference>
<name>A0A427XQQ3_9TREE</name>
<protein>
    <recommendedName>
        <fullName evidence="2">PWWP domain-containing protein</fullName>
    </recommendedName>
</protein>
<feature type="compositionally biased region" description="Basic and acidic residues" evidence="1">
    <location>
        <begin position="1"/>
        <end position="23"/>
    </location>
</feature>
<dbReference type="AlphaFoldDB" id="A0A427XQQ3"/>
<dbReference type="OrthoDB" id="62853at2759"/>
<organism evidence="3 4">
    <name type="scientific">Apiotrichum porosum</name>
    <dbReference type="NCBI Taxonomy" id="105984"/>
    <lineage>
        <taxon>Eukaryota</taxon>
        <taxon>Fungi</taxon>
        <taxon>Dikarya</taxon>
        <taxon>Basidiomycota</taxon>
        <taxon>Agaricomycotina</taxon>
        <taxon>Tremellomycetes</taxon>
        <taxon>Trichosporonales</taxon>
        <taxon>Trichosporonaceae</taxon>
        <taxon>Apiotrichum</taxon>
    </lineage>
</organism>
<dbReference type="Pfam" id="PF00855">
    <property type="entry name" value="PWWP"/>
    <property type="match status" value="1"/>
</dbReference>
<feature type="compositionally biased region" description="Basic and acidic residues" evidence="1">
    <location>
        <begin position="311"/>
        <end position="330"/>
    </location>
</feature>
<dbReference type="GeneID" id="39593202"/>
<evidence type="ECO:0000259" key="2">
    <source>
        <dbReference type="PROSITE" id="PS50812"/>
    </source>
</evidence>
<feature type="region of interest" description="Disordered" evidence="1">
    <location>
        <begin position="153"/>
        <end position="239"/>
    </location>
</feature>
<gene>
    <name evidence="3" type="ORF">EHS24_008659</name>
</gene>
<dbReference type="STRING" id="105984.A0A427XQQ3"/>
<dbReference type="RefSeq" id="XP_028475941.1">
    <property type="nucleotide sequence ID" value="XM_028623967.1"/>
</dbReference>
<feature type="compositionally biased region" description="Low complexity" evidence="1">
    <location>
        <begin position="382"/>
        <end position="396"/>
    </location>
</feature>
<dbReference type="SUPFAM" id="SSF63748">
    <property type="entry name" value="Tudor/PWWP/MBT"/>
    <property type="match status" value="1"/>
</dbReference>
<sequence>MSEDGDKAPIVEDAGIDDHEVTTKPKGKAGAKGRTSVGAKKAPAEDIKFEYGDIVLARLRGYPPWPARITAPDDLPANVLAQRPKSSASYCTQFFPAGDFSWLANKDITPLKAHQIEAYIREPHRKSAGALREAYMTAQDPTEWDAHQADKRRALEEADADEDVDELEEEEEGATQGKRKRAPPAPKKETKKAKTTKKADDKPKQPKAAKAEKPKPESEAEPAAPVDDDPMANNKEAVRVKDWRHKLQRAFLSKGLPAASEMDNFDELFKAIETYTEMTVEFLKYSKIDKVMRKIAALTAIPRNDELKITERADKLANDYGSIRRTEEGSKPNGTDGKDTPPAADHAAEPAAAPEAAPANASEPAAKPAVEPTVEPTDETAAEPVPTTTAEPAAASAEDKTEA</sequence>
<feature type="compositionally biased region" description="Basic and acidic residues" evidence="1">
    <location>
        <begin position="197"/>
        <end position="218"/>
    </location>
</feature>
<dbReference type="Proteomes" id="UP000279236">
    <property type="component" value="Unassembled WGS sequence"/>
</dbReference>
<evidence type="ECO:0000313" key="3">
    <source>
        <dbReference type="EMBL" id="RSH81222.1"/>
    </source>
</evidence>
<comment type="caution">
    <text evidence="3">The sequence shown here is derived from an EMBL/GenBank/DDBJ whole genome shotgun (WGS) entry which is preliminary data.</text>
</comment>
<feature type="region of interest" description="Disordered" evidence="1">
    <location>
        <begin position="1"/>
        <end position="39"/>
    </location>
</feature>
<feature type="compositionally biased region" description="Low complexity" evidence="1">
    <location>
        <begin position="341"/>
        <end position="369"/>
    </location>
</feature>
<dbReference type="InterPro" id="IPR000313">
    <property type="entry name" value="PWWP_dom"/>
</dbReference>
<feature type="region of interest" description="Disordered" evidence="1">
    <location>
        <begin position="311"/>
        <end position="403"/>
    </location>
</feature>
<feature type="domain" description="PWWP" evidence="2">
    <location>
        <begin position="51"/>
        <end position="114"/>
    </location>
</feature>
<keyword evidence="4" id="KW-1185">Reference proteome</keyword>